<dbReference type="EMBL" id="UOFX01000016">
    <property type="protein sequence ID" value="VAX06667.1"/>
    <property type="molecule type" value="Genomic_DNA"/>
</dbReference>
<dbReference type="PROSITE" id="PS50263">
    <property type="entry name" value="CN_HYDROLASE"/>
    <property type="match status" value="1"/>
</dbReference>
<gene>
    <name evidence="3" type="ORF">MNBD_GAMMA26-428</name>
</gene>
<dbReference type="SUPFAM" id="SSF56317">
    <property type="entry name" value="Carbon-nitrogen hydrolase"/>
    <property type="match status" value="1"/>
</dbReference>
<dbReference type="PANTHER" id="PTHR43674">
    <property type="entry name" value="NITRILASE C965.09-RELATED"/>
    <property type="match status" value="1"/>
</dbReference>
<organism evidence="3">
    <name type="scientific">hydrothermal vent metagenome</name>
    <dbReference type="NCBI Taxonomy" id="652676"/>
    <lineage>
        <taxon>unclassified sequences</taxon>
        <taxon>metagenomes</taxon>
        <taxon>ecological metagenomes</taxon>
    </lineage>
</organism>
<dbReference type="InterPro" id="IPR003010">
    <property type="entry name" value="C-N_Hydrolase"/>
</dbReference>
<sequence>MYRVGFFQFAPEFGQVESNLSKVVSALTGVEADLIVLPELPFTGYCFQDRAELVTLAENPADSATVASLVELCRANNFHLVTGFAEQSVGKIFNSALLINGEGIVKIYRKLHLFNTEVEYFDPGDKPLEVVEVNGVKIGLMICYDWAFPEVARTLALQGAELLCHPSNLVLAWGQQAMQTRCLENGLFAVTANRLGSDVRLRGTVSFTGQSQVAGPEGVLLHRATVEQEELFIVEIDLEQARDKKVTPMSDLIGDRRPEFYGALVKSVS</sequence>
<evidence type="ECO:0000259" key="2">
    <source>
        <dbReference type="PROSITE" id="PS50263"/>
    </source>
</evidence>
<dbReference type="InterPro" id="IPR036526">
    <property type="entry name" value="C-N_Hydrolase_sf"/>
</dbReference>
<protein>
    <recommendedName>
        <fullName evidence="2">CN hydrolase domain-containing protein</fullName>
    </recommendedName>
</protein>
<feature type="domain" description="CN hydrolase" evidence="2">
    <location>
        <begin position="2"/>
        <end position="238"/>
    </location>
</feature>
<dbReference type="GO" id="GO:0016811">
    <property type="term" value="F:hydrolase activity, acting on carbon-nitrogen (but not peptide) bonds, in linear amides"/>
    <property type="evidence" value="ECO:0007669"/>
    <property type="project" value="UniProtKB-ARBA"/>
</dbReference>
<accession>A0A3B1BPT2</accession>
<dbReference type="AlphaFoldDB" id="A0A3B1BPT2"/>
<keyword evidence="1" id="KW-0378">Hydrolase</keyword>
<dbReference type="PANTHER" id="PTHR43674:SF2">
    <property type="entry name" value="BETA-UREIDOPROPIONASE"/>
    <property type="match status" value="1"/>
</dbReference>
<evidence type="ECO:0000313" key="3">
    <source>
        <dbReference type="EMBL" id="VAX06667.1"/>
    </source>
</evidence>
<dbReference type="Gene3D" id="3.60.110.10">
    <property type="entry name" value="Carbon-nitrogen hydrolase"/>
    <property type="match status" value="1"/>
</dbReference>
<proteinExistence type="predicted"/>
<dbReference type="Pfam" id="PF00795">
    <property type="entry name" value="CN_hydrolase"/>
    <property type="match status" value="1"/>
</dbReference>
<reference evidence="3" key="1">
    <citation type="submission" date="2018-06" db="EMBL/GenBank/DDBJ databases">
        <authorList>
            <person name="Zhirakovskaya E."/>
        </authorList>
    </citation>
    <scope>NUCLEOTIDE SEQUENCE</scope>
</reference>
<evidence type="ECO:0000256" key="1">
    <source>
        <dbReference type="ARBA" id="ARBA00022801"/>
    </source>
</evidence>
<name>A0A3B1BPT2_9ZZZZ</name>
<dbReference type="InterPro" id="IPR050345">
    <property type="entry name" value="Aliph_Amidase/BUP"/>
</dbReference>